<feature type="non-terminal residue" evidence="3">
    <location>
        <position position="900"/>
    </location>
</feature>
<dbReference type="OrthoDB" id="5835829at2759"/>
<dbReference type="EMBL" id="KV418139">
    <property type="protein sequence ID" value="KZP03196.1"/>
    <property type="molecule type" value="Genomic_DNA"/>
</dbReference>
<organism evidence="3 4">
    <name type="scientific">Athelia psychrophila</name>
    <dbReference type="NCBI Taxonomy" id="1759441"/>
    <lineage>
        <taxon>Eukaryota</taxon>
        <taxon>Fungi</taxon>
        <taxon>Dikarya</taxon>
        <taxon>Basidiomycota</taxon>
        <taxon>Agaricomycotina</taxon>
        <taxon>Agaricomycetes</taxon>
        <taxon>Agaricomycetidae</taxon>
        <taxon>Atheliales</taxon>
        <taxon>Atheliaceae</taxon>
        <taxon>Athelia</taxon>
    </lineage>
</organism>
<evidence type="ECO:0000313" key="3">
    <source>
        <dbReference type="EMBL" id="KZP03196.1"/>
    </source>
</evidence>
<dbReference type="AlphaFoldDB" id="A0A167TR48"/>
<dbReference type="PANTHER" id="PTHR10039">
    <property type="entry name" value="AMELOGENIN"/>
    <property type="match status" value="1"/>
</dbReference>
<reference evidence="3 4" key="1">
    <citation type="journal article" date="2016" name="Mol. Biol. Evol.">
        <title>Comparative Genomics of Early-Diverging Mushroom-Forming Fungi Provides Insights into the Origins of Lignocellulose Decay Capabilities.</title>
        <authorList>
            <person name="Nagy L.G."/>
            <person name="Riley R."/>
            <person name="Tritt A."/>
            <person name="Adam C."/>
            <person name="Daum C."/>
            <person name="Floudas D."/>
            <person name="Sun H."/>
            <person name="Yadav J.S."/>
            <person name="Pangilinan J."/>
            <person name="Larsson K.H."/>
            <person name="Matsuura K."/>
            <person name="Barry K."/>
            <person name="Labutti K."/>
            <person name="Kuo R."/>
            <person name="Ohm R.A."/>
            <person name="Bhattacharya S.S."/>
            <person name="Shirouzu T."/>
            <person name="Yoshinaga Y."/>
            <person name="Martin F.M."/>
            <person name="Grigoriev I.V."/>
            <person name="Hibbett D.S."/>
        </authorList>
    </citation>
    <scope>NUCLEOTIDE SEQUENCE [LARGE SCALE GENOMIC DNA]</scope>
    <source>
        <strain evidence="3 4">CBS 109695</strain>
    </source>
</reference>
<dbReference type="Gene3D" id="3.40.50.300">
    <property type="entry name" value="P-loop containing nucleotide triphosphate hydrolases"/>
    <property type="match status" value="1"/>
</dbReference>
<keyword evidence="1" id="KW-0677">Repeat</keyword>
<dbReference type="Pfam" id="PF24883">
    <property type="entry name" value="NPHP3_N"/>
    <property type="match status" value="1"/>
</dbReference>
<name>A0A167TR48_9AGAM</name>
<evidence type="ECO:0000313" key="4">
    <source>
        <dbReference type="Proteomes" id="UP000076532"/>
    </source>
</evidence>
<keyword evidence="4" id="KW-1185">Reference proteome</keyword>
<evidence type="ECO:0000256" key="1">
    <source>
        <dbReference type="ARBA" id="ARBA00022737"/>
    </source>
</evidence>
<accession>A0A167TR48</accession>
<dbReference type="PANTHER" id="PTHR10039:SF14">
    <property type="entry name" value="NACHT DOMAIN-CONTAINING PROTEIN"/>
    <property type="match status" value="1"/>
</dbReference>
<gene>
    <name evidence="3" type="ORF">FIBSPDRAFT_1055423</name>
</gene>
<evidence type="ECO:0000259" key="2">
    <source>
        <dbReference type="Pfam" id="PF24883"/>
    </source>
</evidence>
<sequence>MQGTYSFVDALEAVPSKIPLLEDIIQRIFIQTVECAIFIREYSGHGFAGRLLRETMGASTPAKVAGMAQNLISLRQQFDTGVAIQTATITFRTHKDVTDILKNQTFGLLGSSEVHLGNLPRCLPGTRRVVIDEIIQWALHPSKGDASNVLWLYGVAGIGKTAVAATVAALFLGMGRLGAFVGFDRASPEKIQQSTAVQALARKLADYDERLGTSIIKTINDRSKFKEPVLEASPSEQFDRLIVEKFAAIPALHGEGAIVIVLDSLDACGQPNDQASLLEVLVRGTKSLPSNLRFIITSRTVNGMHDAVTGTVLHPRIKSRELRSSSQSDISAYFTFRMQQIRLKNTDLQEDWPGRSAIAELTVRAVGYFAWAVNAGNFVNTHCPSERLKSLLLRPTTSISDPNPPLDELYRAALNSAGDWTDAYFISDFRAIMGAIFASPIAISSSAINHLLDRPLSRPAMVTIRRLGSFLTHEPVIQVLHPSFFDFLSSRERCGHEDWHFEQGPVRVSAEPASLCLQRMNASLKCNMGDMSLSVYLTTKALPVELAYGCQSWASHLSSNGMFESSVMDILVVFLHTHLLHWFEGLSLLKKSEEIVPMLQQVATWLEGNTFEDKSLENLVIEAINFARNFAADIADHPLNVYYLALPFWPSDSMLYQLFHDALVDVSSLLVPPHELVRISAEPATLCLRIMNAGLKHNICNTMFSARLNTEVLAYACQSWVDHMCTNVIFGSLTMEKLAIFLRTCLLDWFEAMGVLKKSDEIGPMLQRLSVWSQENKFEDKRLMNLVMEAITGPATMCLQRMNTGLKCNMRNMTLSASPTAEGPPEELLYACQSWVDHMCNNGRSESTMKTLAVFLRTHLLHWFEAMSLLKKSEEIAPMLQRVATWLKENTFEDKSLKDL</sequence>
<dbReference type="InterPro" id="IPR027417">
    <property type="entry name" value="P-loop_NTPase"/>
</dbReference>
<dbReference type="Proteomes" id="UP000076532">
    <property type="component" value="Unassembled WGS sequence"/>
</dbReference>
<dbReference type="SUPFAM" id="SSF52540">
    <property type="entry name" value="P-loop containing nucleoside triphosphate hydrolases"/>
    <property type="match status" value="1"/>
</dbReference>
<dbReference type="STRING" id="436010.A0A167TR48"/>
<proteinExistence type="predicted"/>
<dbReference type="InterPro" id="IPR056884">
    <property type="entry name" value="NPHP3-like_N"/>
</dbReference>
<protein>
    <recommendedName>
        <fullName evidence="2">Nephrocystin 3-like N-terminal domain-containing protein</fullName>
    </recommendedName>
</protein>
<feature type="domain" description="Nephrocystin 3-like N-terminal" evidence="2">
    <location>
        <begin position="136"/>
        <end position="299"/>
    </location>
</feature>